<protein>
    <submittedName>
        <fullName evidence="2">Uncharacterized protein</fullName>
    </submittedName>
</protein>
<feature type="compositionally biased region" description="Polar residues" evidence="1">
    <location>
        <begin position="9"/>
        <end position="22"/>
    </location>
</feature>
<evidence type="ECO:0000313" key="2">
    <source>
        <dbReference type="EMBL" id="KAF8398328.1"/>
    </source>
</evidence>
<accession>A0A835DBR6</accession>
<organism evidence="2 3">
    <name type="scientific">Tetracentron sinense</name>
    <name type="common">Spur-leaf</name>
    <dbReference type="NCBI Taxonomy" id="13715"/>
    <lineage>
        <taxon>Eukaryota</taxon>
        <taxon>Viridiplantae</taxon>
        <taxon>Streptophyta</taxon>
        <taxon>Embryophyta</taxon>
        <taxon>Tracheophyta</taxon>
        <taxon>Spermatophyta</taxon>
        <taxon>Magnoliopsida</taxon>
        <taxon>Trochodendrales</taxon>
        <taxon>Trochodendraceae</taxon>
        <taxon>Tetracentron</taxon>
    </lineage>
</organism>
<name>A0A835DBR6_TETSI</name>
<dbReference type="EMBL" id="JABCRI010000011">
    <property type="protein sequence ID" value="KAF8398328.1"/>
    <property type="molecule type" value="Genomic_DNA"/>
</dbReference>
<sequence>MDSAKEVQTPMSTTAKLTNTQASEDADGVEYRKVIGALQYLGLTRPDIAFSVNRLAQFMQNPKSNHWAAAKQLLRYLKQTMFYGILLQKNAKFKLKTYSDAD</sequence>
<keyword evidence="3" id="KW-1185">Reference proteome</keyword>
<dbReference type="OMA" id="CGANWAS"/>
<dbReference type="Proteomes" id="UP000655225">
    <property type="component" value="Unassembled WGS sequence"/>
</dbReference>
<reference evidence="2 3" key="1">
    <citation type="submission" date="2020-04" db="EMBL/GenBank/DDBJ databases">
        <title>Plant Genome Project.</title>
        <authorList>
            <person name="Zhang R.-G."/>
        </authorList>
    </citation>
    <scope>NUCLEOTIDE SEQUENCE [LARGE SCALE GENOMIC DNA]</scope>
    <source>
        <strain evidence="2">YNK0</strain>
        <tissue evidence="2">Leaf</tissue>
    </source>
</reference>
<evidence type="ECO:0000313" key="3">
    <source>
        <dbReference type="Proteomes" id="UP000655225"/>
    </source>
</evidence>
<feature type="region of interest" description="Disordered" evidence="1">
    <location>
        <begin position="1"/>
        <end position="22"/>
    </location>
</feature>
<gene>
    <name evidence="2" type="ORF">HHK36_017255</name>
</gene>
<evidence type="ECO:0000256" key="1">
    <source>
        <dbReference type="SAM" id="MobiDB-lite"/>
    </source>
</evidence>
<dbReference type="OrthoDB" id="1931513at2759"/>
<dbReference type="PANTHER" id="PTHR11439">
    <property type="entry name" value="GAG-POL-RELATED RETROTRANSPOSON"/>
    <property type="match status" value="1"/>
</dbReference>
<dbReference type="AlphaFoldDB" id="A0A835DBR6"/>
<dbReference type="PANTHER" id="PTHR11439:SF463">
    <property type="entry name" value="REVERSE TRANSCRIPTASE TY1_COPIA-TYPE DOMAIN-CONTAINING PROTEIN"/>
    <property type="match status" value="1"/>
</dbReference>
<proteinExistence type="predicted"/>
<comment type="caution">
    <text evidence="2">The sequence shown here is derived from an EMBL/GenBank/DDBJ whole genome shotgun (WGS) entry which is preliminary data.</text>
</comment>